<dbReference type="EMBL" id="VYZN01000051">
    <property type="protein sequence ID" value="KAE9527675.1"/>
    <property type="molecule type" value="Genomic_DNA"/>
</dbReference>
<name>A0A6G0T810_APHGL</name>
<evidence type="ECO:0000313" key="2">
    <source>
        <dbReference type="EMBL" id="KAE9527675.1"/>
    </source>
</evidence>
<feature type="transmembrane region" description="Helical" evidence="1">
    <location>
        <begin position="247"/>
        <end position="272"/>
    </location>
</feature>
<dbReference type="AlphaFoldDB" id="A0A6G0T810"/>
<keyword evidence="1" id="KW-1133">Transmembrane helix</keyword>
<proteinExistence type="predicted"/>
<evidence type="ECO:0000256" key="1">
    <source>
        <dbReference type="SAM" id="Phobius"/>
    </source>
</evidence>
<dbReference type="Proteomes" id="UP000475862">
    <property type="component" value="Unassembled WGS sequence"/>
</dbReference>
<accession>A0A6G0T810</accession>
<sequence length="578" mass="68104">MSKCLTLSSKEFQQKYHVKLKKLSSKSAGIFQKREIIYRPLQGYIPKILSRIKNVPVIDFKKVSDNRSDQNSRLCLLVPIPLNIKFIHNNNWFYRDIECIDSDENFIILVCFRVVNISLKGEHNFVHSLKLVHNIFVLLEVSVKCYDCLQYDFLTDLIKKSGLILYLLNFLESNLLIGLHDSFIDYSFDYPQKYFYIFSVNKNCSMTTCINITLYTLEKRIYIHHKPKLNFHVYCINSNRSHKLVKFLMLCFSFLSVIAFWDIKYASVFDILRMMSLKIRNPQYSITKLDKRLIWGPHIQNMYNVIQWMYEIVEVDLLWFKFGYGRIQTTPRIGMSNASNVSQKSMFKLNDDLLSRKIKKREKFLIVIFPSSLEIIPSFKYQHTTHPMNTITVYVECSKLNNIILLKIVYRNNIAYKFLRHCLSTEACRYIELNIVEISNNKNKKLGIVNVGNKSNYNQSCCNLQEFLYMKPVNLRNREVIVHAQYSKKAYINTNKPICAMYNLKTIRQFNNMSIIFGQWMAIVFHNASIRSLVNVHSLSGLIFQIYHNKNILLFSNTSLTLVFVQRLQLTCPVNIQE</sequence>
<reference evidence="2 3" key="1">
    <citation type="submission" date="2019-08" db="EMBL/GenBank/DDBJ databases">
        <title>The genome of the soybean aphid Biotype 1, its phylome, world population structure and adaptation to the North American continent.</title>
        <authorList>
            <person name="Giordano R."/>
            <person name="Donthu R.K."/>
            <person name="Hernandez A.G."/>
            <person name="Wright C.L."/>
            <person name="Zimin A.V."/>
        </authorList>
    </citation>
    <scope>NUCLEOTIDE SEQUENCE [LARGE SCALE GENOMIC DNA]</scope>
    <source>
        <tissue evidence="2">Whole aphids</tissue>
    </source>
</reference>
<protein>
    <submittedName>
        <fullName evidence="2">Uncharacterized protein</fullName>
    </submittedName>
</protein>
<comment type="caution">
    <text evidence="2">The sequence shown here is derived from an EMBL/GenBank/DDBJ whole genome shotgun (WGS) entry which is preliminary data.</text>
</comment>
<evidence type="ECO:0000313" key="3">
    <source>
        <dbReference type="Proteomes" id="UP000475862"/>
    </source>
</evidence>
<gene>
    <name evidence="2" type="ORF">AGLY_012748</name>
</gene>
<keyword evidence="1" id="KW-0812">Transmembrane</keyword>
<keyword evidence="1" id="KW-0472">Membrane</keyword>
<keyword evidence="3" id="KW-1185">Reference proteome</keyword>
<organism evidence="2 3">
    <name type="scientific">Aphis glycines</name>
    <name type="common">Soybean aphid</name>
    <dbReference type="NCBI Taxonomy" id="307491"/>
    <lineage>
        <taxon>Eukaryota</taxon>
        <taxon>Metazoa</taxon>
        <taxon>Ecdysozoa</taxon>
        <taxon>Arthropoda</taxon>
        <taxon>Hexapoda</taxon>
        <taxon>Insecta</taxon>
        <taxon>Pterygota</taxon>
        <taxon>Neoptera</taxon>
        <taxon>Paraneoptera</taxon>
        <taxon>Hemiptera</taxon>
        <taxon>Sternorrhyncha</taxon>
        <taxon>Aphidomorpha</taxon>
        <taxon>Aphidoidea</taxon>
        <taxon>Aphididae</taxon>
        <taxon>Aphidini</taxon>
        <taxon>Aphis</taxon>
        <taxon>Aphis</taxon>
    </lineage>
</organism>